<evidence type="ECO:0000313" key="3">
    <source>
        <dbReference type="Proteomes" id="UP001500791"/>
    </source>
</evidence>
<feature type="compositionally biased region" description="Basic and acidic residues" evidence="1">
    <location>
        <begin position="107"/>
        <end position="121"/>
    </location>
</feature>
<evidence type="ECO:0000256" key="1">
    <source>
        <dbReference type="SAM" id="MobiDB-lite"/>
    </source>
</evidence>
<accession>A0ABP3HXK5</accession>
<dbReference type="Proteomes" id="UP001500791">
    <property type="component" value="Unassembled WGS sequence"/>
</dbReference>
<reference evidence="3" key="1">
    <citation type="journal article" date="2019" name="Int. J. Syst. Evol. Microbiol.">
        <title>The Global Catalogue of Microorganisms (GCM) 10K type strain sequencing project: providing services to taxonomists for standard genome sequencing and annotation.</title>
        <authorList>
            <consortium name="The Broad Institute Genomics Platform"/>
            <consortium name="The Broad Institute Genome Sequencing Center for Infectious Disease"/>
            <person name="Wu L."/>
            <person name="Ma J."/>
        </authorList>
    </citation>
    <scope>NUCLEOTIDE SEQUENCE [LARGE SCALE GENOMIC DNA]</scope>
    <source>
        <strain evidence="3">JCM 13476</strain>
    </source>
</reference>
<evidence type="ECO:0000313" key="2">
    <source>
        <dbReference type="EMBL" id="GAA0383690.1"/>
    </source>
</evidence>
<organism evidence="2 3">
    <name type="scientific">Brevundimonas terrae</name>
    <dbReference type="NCBI Taxonomy" id="363631"/>
    <lineage>
        <taxon>Bacteria</taxon>
        <taxon>Pseudomonadati</taxon>
        <taxon>Pseudomonadota</taxon>
        <taxon>Alphaproteobacteria</taxon>
        <taxon>Caulobacterales</taxon>
        <taxon>Caulobacteraceae</taxon>
        <taxon>Brevundimonas</taxon>
    </lineage>
</organism>
<keyword evidence="3" id="KW-1185">Reference proteome</keyword>
<gene>
    <name evidence="2" type="ORF">GCM10009093_08290</name>
</gene>
<protein>
    <submittedName>
        <fullName evidence="2">Uncharacterized protein</fullName>
    </submittedName>
</protein>
<proteinExistence type="predicted"/>
<dbReference type="RefSeq" id="WP_167174781.1">
    <property type="nucleotide sequence ID" value="NZ_BAAAEJ010000003.1"/>
</dbReference>
<name>A0ABP3HXK5_9CAUL</name>
<dbReference type="EMBL" id="BAAAEJ010000003">
    <property type="protein sequence ID" value="GAA0383690.1"/>
    <property type="molecule type" value="Genomic_DNA"/>
</dbReference>
<feature type="region of interest" description="Disordered" evidence="1">
    <location>
        <begin position="1"/>
        <end position="121"/>
    </location>
</feature>
<feature type="compositionally biased region" description="Basic and acidic residues" evidence="1">
    <location>
        <begin position="20"/>
        <end position="39"/>
    </location>
</feature>
<comment type="caution">
    <text evidence="2">The sequence shown here is derived from an EMBL/GenBank/DDBJ whole genome shotgun (WGS) entry which is preliminary data.</text>
</comment>
<feature type="compositionally biased region" description="Polar residues" evidence="1">
    <location>
        <begin position="94"/>
        <end position="106"/>
    </location>
</feature>
<sequence>MTAPIPPVNAAIHASIPDAMDPRDGERRQGERRQKRTPDSKALVAGPNSRDETPRSAKPASVSPPPPAAFAAQILGQPGKKRGLRGGPEVLDTARSTYLSREYSGQNDRRPPTGQRKKTEI</sequence>